<gene>
    <name evidence="5" type="ORF">ENJ63_04650</name>
</gene>
<dbReference type="PANTHER" id="PTHR35147:SF1">
    <property type="entry name" value="CHEMORECEPTOR GLUTAMINE DEAMIDASE CHED-RELATED"/>
    <property type="match status" value="1"/>
</dbReference>
<sequence length="348" mass="38055">MKYTLIEPGDMAVSCREEAVLETLLGSCIGLALYDQEAQAGGVVHVLLPSGPTHKMEETPLYYAQSAIPALIDALLEKGATMSGIVAHMAGGAHIVTKGTIQDLNIGKRNTIKAKEILDSYAIPIISMDVGGSVGRRLKLTLPTGEVEIKRSRGTKGGLLGDKDDQRPKAPRLDENSLRKMASELKPDSNVAIRALQLVRGDDICFRELEELILKDQVLCGRILGIVNSARYGLQRQITKLSHAINLLGTTTFKKIVMQACIKGLYSNPFTGYEFDDQAFFHHAVACAELSQFLANRLAIADPEEAYLAALMHDIGKILVEKNFTNTFITVKMSASIKRIPFFLAEKE</sequence>
<dbReference type="SUPFAM" id="SSF64438">
    <property type="entry name" value="CNF1/YfiH-like putative cysteine hydrolases"/>
    <property type="match status" value="1"/>
</dbReference>
<dbReference type="CDD" id="cd00077">
    <property type="entry name" value="HDc"/>
    <property type="match status" value="1"/>
</dbReference>
<evidence type="ECO:0000256" key="3">
    <source>
        <dbReference type="SAM" id="MobiDB-lite"/>
    </source>
</evidence>
<dbReference type="EMBL" id="DRND01000372">
    <property type="protein sequence ID" value="HFC47153.1"/>
    <property type="molecule type" value="Genomic_DNA"/>
</dbReference>
<dbReference type="SUPFAM" id="SSF109604">
    <property type="entry name" value="HD-domain/PDEase-like"/>
    <property type="match status" value="1"/>
</dbReference>
<evidence type="ECO:0000256" key="2">
    <source>
        <dbReference type="ARBA" id="ARBA00022801"/>
    </source>
</evidence>
<keyword evidence="2" id="KW-0378">Hydrolase</keyword>
<dbReference type="Gene3D" id="1.10.3210.10">
    <property type="entry name" value="Hypothetical protein af1432"/>
    <property type="match status" value="1"/>
</dbReference>
<feature type="region of interest" description="Disordered" evidence="3">
    <location>
        <begin position="153"/>
        <end position="175"/>
    </location>
</feature>
<feature type="compositionally biased region" description="Basic and acidic residues" evidence="3">
    <location>
        <begin position="161"/>
        <end position="175"/>
    </location>
</feature>
<organism evidence="5">
    <name type="scientific">Dissulfuribacter thermophilus</name>
    <dbReference type="NCBI Taxonomy" id="1156395"/>
    <lineage>
        <taxon>Bacteria</taxon>
        <taxon>Pseudomonadati</taxon>
        <taxon>Thermodesulfobacteriota</taxon>
        <taxon>Dissulfuribacteria</taxon>
        <taxon>Dissulfuribacterales</taxon>
        <taxon>Dissulfuribacteraceae</taxon>
        <taxon>Dissulfuribacter</taxon>
    </lineage>
</organism>
<dbReference type="AlphaFoldDB" id="A0A7V2SWY2"/>
<dbReference type="Pfam" id="PF08668">
    <property type="entry name" value="HDOD"/>
    <property type="match status" value="1"/>
</dbReference>
<dbReference type="InterPro" id="IPR003607">
    <property type="entry name" value="HD/PDEase_dom"/>
</dbReference>
<dbReference type="InterPro" id="IPR011324">
    <property type="entry name" value="Cytotoxic_necrot_fac-like_cat"/>
</dbReference>
<dbReference type="HAMAP" id="MF_01440">
    <property type="entry name" value="CheD"/>
    <property type="match status" value="1"/>
</dbReference>
<dbReference type="PROSITE" id="PS51833">
    <property type="entry name" value="HDOD"/>
    <property type="match status" value="1"/>
</dbReference>
<keyword evidence="1" id="KW-0145">Chemotaxis</keyword>
<dbReference type="PANTHER" id="PTHR35147">
    <property type="entry name" value="CHEMORECEPTOR GLUTAMINE DEAMIDASE CHED-RELATED"/>
    <property type="match status" value="1"/>
</dbReference>
<dbReference type="CDD" id="cd16352">
    <property type="entry name" value="CheD"/>
    <property type="match status" value="1"/>
</dbReference>
<accession>A0A7V2SWY2</accession>
<proteinExistence type="inferred from homology"/>
<dbReference type="InterPro" id="IPR038592">
    <property type="entry name" value="CheD-like_sf"/>
</dbReference>
<evidence type="ECO:0000256" key="1">
    <source>
        <dbReference type="ARBA" id="ARBA00022500"/>
    </source>
</evidence>
<dbReference type="Gene3D" id="3.30.1330.200">
    <property type="match status" value="1"/>
</dbReference>
<comment type="caution">
    <text evidence="5">The sequence shown here is derived from an EMBL/GenBank/DDBJ whole genome shotgun (WGS) entry which is preliminary data.</text>
</comment>
<name>A0A7V2SWY2_9BACT</name>
<dbReference type="InterPro" id="IPR013976">
    <property type="entry name" value="HDOD"/>
</dbReference>
<feature type="non-terminal residue" evidence="5">
    <location>
        <position position="348"/>
    </location>
</feature>
<protein>
    <submittedName>
        <fullName evidence="5">HDOD domain-containing protein</fullName>
    </submittedName>
</protein>
<evidence type="ECO:0000313" key="5">
    <source>
        <dbReference type="EMBL" id="HFC47153.1"/>
    </source>
</evidence>
<dbReference type="Proteomes" id="UP000885797">
    <property type="component" value="Unassembled WGS sequence"/>
</dbReference>
<reference evidence="5" key="1">
    <citation type="journal article" date="2020" name="mSystems">
        <title>Genome- and Community-Level Interaction Insights into Carbon Utilization and Element Cycling Functions of Hydrothermarchaeota in Hydrothermal Sediment.</title>
        <authorList>
            <person name="Zhou Z."/>
            <person name="Liu Y."/>
            <person name="Xu W."/>
            <person name="Pan J."/>
            <person name="Luo Z.H."/>
            <person name="Li M."/>
        </authorList>
    </citation>
    <scope>NUCLEOTIDE SEQUENCE [LARGE SCALE GENOMIC DNA]</scope>
    <source>
        <strain evidence="5">HyVt-503</strain>
    </source>
</reference>
<dbReference type="InterPro" id="IPR005659">
    <property type="entry name" value="Chemorcpt_Glu_NH3ase_CheD"/>
</dbReference>
<feature type="domain" description="HDOD" evidence="4">
    <location>
        <begin position="185"/>
        <end position="348"/>
    </location>
</feature>
<dbReference type="Pfam" id="PF03975">
    <property type="entry name" value="CheD"/>
    <property type="match status" value="1"/>
</dbReference>
<dbReference type="GO" id="GO:0006935">
    <property type="term" value="P:chemotaxis"/>
    <property type="evidence" value="ECO:0007669"/>
    <property type="project" value="UniProtKB-KW"/>
</dbReference>
<dbReference type="GO" id="GO:0050568">
    <property type="term" value="F:protein-glutamine glutaminase activity"/>
    <property type="evidence" value="ECO:0007669"/>
    <property type="project" value="InterPro"/>
</dbReference>
<evidence type="ECO:0000259" key="4">
    <source>
        <dbReference type="PROSITE" id="PS51833"/>
    </source>
</evidence>